<feature type="transmembrane region" description="Helical" evidence="5">
    <location>
        <begin position="30"/>
        <end position="53"/>
    </location>
</feature>
<dbReference type="PANTHER" id="PTHR11863">
    <property type="entry name" value="STEROL DESATURASE"/>
    <property type="match status" value="1"/>
</dbReference>
<keyword evidence="9" id="KW-1185">Reference proteome</keyword>
<comment type="subcellular location">
    <subcellularLocation>
        <location evidence="1">Membrane</location>
    </subcellularLocation>
</comment>
<evidence type="ECO:0000313" key="8">
    <source>
        <dbReference type="EMBL" id="VFT98225.1"/>
    </source>
</evidence>
<reference evidence="8 9" key="1">
    <citation type="submission" date="2019-03" db="EMBL/GenBank/DDBJ databases">
        <authorList>
            <person name="Gaulin E."/>
            <person name="Dumas B."/>
        </authorList>
    </citation>
    <scope>NUCLEOTIDE SEQUENCE [LARGE SCALE GENOMIC DNA]</scope>
    <source>
        <strain evidence="8">CBS 568.67</strain>
    </source>
</reference>
<keyword evidence="3 5" id="KW-1133">Transmembrane helix</keyword>
<name>A0A485LMN4_9STRA</name>
<evidence type="ECO:0000313" key="7">
    <source>
        <dbReference type="EMBL" id="KAF0686713.1"/>
    </source>
</evidence>
<evidence type="ECO:0000256" key="3">
    <source>
        <dbReference type="ARBA" id="ARBA00022989"/>
    </source>
</evidence>
<dbReference type="GO" id="GO:0005506">
    <property type="term" value="F:iron ion binding"/>
    <property type="evidence" value="ECO:0007669"/>
    <property type="project" value="InterPro"/>
</dbReference>
<organism evidence="8 9">
    <name type="scientific">Aphanomyces stellatus</name>
    <dbReference type="NCBI Taxonomy" id="120398"/>
    <lineage>
        <taxon>Eukaryota</taxon>
        <taxon>Sar</taxon>
        <taxon>Stramenopiles</taxon>
        <taxon>Oomycota</taxon>
        <taxon>Saprolegniomycetes</taxon>
        <taxon>Saprolegniales</taxon>
        <taxon>Verrucalvaceae</taxon>
        <taxon>Aphanomyces</taxon>
    </lineage>
</organism>
<proteinExistence type="predicted"/>
<feature type="transmembrane region" description="Helical" evidence="5">
    <location>
        <begin position="81"/>
        <end position="101"/>
    </location>
</feature>
<gene>
    <name evidence="8" type="primary">Aste57867_21555</name>
    <name evidence="7" type="ORF">As57867_021486</name>
    <name evidence="8" type="ORF">ASTE57867_21555</name>
</gene>
<dbReference type="GO" id="GO:0008610">
    <property type="term" value="P:lipid biosynthetic process"/>
    <property type="evidence" value="ECO:0007669"/>
    <property type="project" value="InterPro"/>
</dbReference>
<keyword evidence="2 5" id="KW-0812">Transmembrane</keyword>
<evidence type="ECO:0000256" key="4">
    <source>
        <dbReference type="ARBA" id="ARBA00023136"/>
    </source>
</evidence>
<feature type="domain" description="Fatty acid hydroxylase" evidence="6">
    <location>
        <begin position="124"/>
        <end position="255"/>
    </location>
</feature>
<evidence type="ECO:0000259" key="6">
    <source>
        <dbReference type="Pfam" id="PF04116"/>
    </source>
</evidence>
<feature type="transmembrane region" description="Helical" evidence="5">
    <location>
        <begin position="180"/>
        <end position="200"/>
    </location>
</feature>
<dbReference type="GO" id="GO:0016020">
    <property type="term" value="C:membrane"/>
    <property type="evidence" value="ECO:0007669"/>
    <property type="project" value="UniProtKB-SubCell"/>
</dbReference>
<reference evidence="7" key="2">
    <citation type="submission" date="2019-06" db="EMBL/GenBank/DDBJ databases">
        <title>Genomics analysis of Aphanomyces spp. identifies a new class of oomycete effector associated with host adaptation.</title>
        <authorList>
            <person name="Gaulin E."/>
        </authorList>
    </citation>
    <scope>NUCLEOTIDE SEQUENCE</scope>
    <source>
        <strain evidence="7">CBS 578.67</strain>
    </source>
</reference>
<dbReference type="EMBL" id="CAADRA010007005">
    <property type="protein sequence ID" value="VFT98225.1"/>
    <property type="molecule type" value="Genomic_DNA"/>
</dbReference>
<sequence>MNGALDDLGRVGGLFVWWATIVSSVSRFELAFWGSLIVVTLATVGGSLVCFAMDCSPSLRKYKIQPTRLPTLGHYAKCLKLALLNQFIVHLPVSVAVLHFGGHLPTFSAALPLPSFTTIVVELTIFLVCEDTITYWCHRFWHWKAVYKYIHKVHHEFTAPFGLTAIYTHPIEELTLTLSALSGPVLFGSHILCLWLWLFLRMLDTIEIHSGYEYPLNLKHMVPLLSGASRHDYHHEHFDGNFGSILVVWDWICRTDTHFRTLQQDKANRGEPASLDLFDHLSSVRSSIKRA</sequence>
<dbReference type="EMBL" id="VJMH01006979">
    <property type="protein sequence ID" value="KAF0686713.1"/>
    <property type="molecule type" value="Genomic_DNA"/>
</dbReference>
<keyword evidence="4 5" id="KW-0472">Membrane</keyword>
<protein>
    <submittedName>
        <fullName evidence="8">Aste57867_21555 protein</fullName>
    </submittedName>
</protein>
<evidence type="ECO:0000256" key="2">
    <source>
        <dbReference type="ARBA" id="ARBA00022692"/>
    </source>
</evidence>
<evidence type="ECO:0000256" key="1">
    <source>
        <dbReference type="ARBA" id="ARBA00004370"/>
    </source>
</evidence>
<dbReference type="Pfam" id="PF04116">
    <property type="entry name" value="FA_hydroxylase"/>
    <property type="match status" value="1"/>
</dbReference>
<dbReference type="AlphaFoldDB" id="A0A485LMN4"/>
<dbReference type="OrthoDB" id="1658724at2759"/>
<accession>A0A485LMN4</accession>
<dbReference type="Proteomes" id="UP000332933">
    <property type="component" value="Unassembled WGS sequence"/>
</dbReference>
<dbReference type="InterPro" id="IPR050307">
    <property type="entry name" value="Sterol_Desaturase_Related"/>
</dbReference>
<evidence type="ECO:0000313" key="9">
    <source>
        <dbReference type="Proteomes" id="UP000332933"/>
    </source>
</evidence>
<evidence type="ECO:0000256" key="5">
    <source>
        <dbReference type="SAM" id="Phobius"/>
    </source>
</evidence>
<dbReference type="GO" id="GO:0016491">
    <property type="term" value="F:oxidoreductase activity"/>
    <property type="evidence" value="ECO:0007669"/>
    <property type="project" value="InterPro"/>
</dbReference>
<dbReference type="InterPro" id="IPR006694">
    <property type="entry name" value="Fatty_acid_hydroxylase"/>
</dbReference>